<keyword evidence="6" id="KW-0472">Membrane</keyword>
<keyword evidence="3" id="KW-0813">Transport</keyword>
<evidence type="ECO:0000313" key="10">
    <source>
        <dbReference type="Proteomes" id="UP000289857"/>
    </source>
</evidence>
<name>A0A4Q1KDM3_9FLAO</name>
<reference evidence="10" key="1">
    <citation type="submission" date="2019-01" db="EMBL/GenBank/DDBJ databases">
        <title>Cytophagaceae bacterium strain CAR-16.</title>
        <authorList>
            <person name="Chen W.-M."/>
        </authorList>
    </citation>
    <scope>NUCLEOTIDE SEQUENCE [LARGE SCALE GENOMIC DNA]</scope>
    <source>
        <strain evidence="10">WWJ-16</strain>
    </source>
</reference>
<evidence type="ECO:0000256" key="3">
    <source>
        <dbReference type="ARBA" id="ARBA00022448"/>
    </source>
</evidence>
<dbReference type="Pfam" id="PF02321">
    <property type="entry name" value="OEP"/>
    <property type="match status" value="2"/>
</dbReference>
<evidence type="ECO:0000256" key="7">
    <source>
        <dbReference type="ARBA" id="ARBA00023237"/>
    </source>
</evidence>
<proteinExistence type="inferred from homology"/>
<protein>
    <submittedName>
        <fullName evidence="9">TolC family protein</fullName>
    </submittedName>
</protein>
<dbReference type="OrthoDB" id="367883at2"/>
<comment type="subcellular location">
    <subcellularLocation>
        <location evidence="1">Cell outer membrane</location>
    </subcellularLocation>
</comment>
<evidence type="ECO:0000256" key="5">
    <source>
        <dbReference type="ARBA" id="ARBA00022692"/>
    </source>
</evidence>
<evidence type="ECO:0000256" key="2">
    <source>
        <dbReference type="ARBA" id="ARBA00007613"/>
    </source>
</evidence>
<keyword evidence="8" id="KW-0732">Signal</keyword>
<dbReference type="SUPFAM" id="SSF56954">
    <property type="entry name" value="Outer membrane efflux proteins (OEP)"/>
    <property type="match status" value="1"/>
</dbReference>
<evidence type="ECO:0000256" key="6">
    <source>
        <dbReference type="ARBA" id="ARBA00023136"/>
    </source>
</evidence>
<gene>
    <name evidence="9" type="ORF">EQG61_03715</name>
</gene>
<dbReference type="InterPro" id="IPR051906">
    <property type="entry name" value="TolC-like"/>
</dbReference>
<dbReference type="GO" id="GO:0015562">
    <property type="term" value="F:efflux transmembrane transporter activity"/>
    <property type="evidence" value="ECO:0007669"/>
    <property type="project" value="InterPro"/>
</dbReference>
<dbReference type="Gene3D" id="1.20.1600.10">
    <property type="entry name" value="Outer membrane efflux proteins (OEP)"/>
    <property type="match status" value="1"/>
</dbReference>
<comment type="caution">
    <text evidence="9">The sequence shown here is derived from an EMBL/GenBank/DDBJ whole genome shotgun (WGS) entry which is preliminary data.</text>
</comment>
<feature type="signal peptide" evidence="8">
    <location>
        <begin position="1"/>
        <end position="18"/>
    </location>
</feature>
<evidence type="ECO:0000256" key="1">
    <source>
        <dbReference type="ARBA" id="ARBA00004442"/>
    </source>
</evidence>
<keyword evidence="4" id="KW-1134">Transmembrane beta strand</keyword>
<keyword evidence="7" id="KW-0998">Cell outer membrane</keyword>
<dbReference type="EMBL" id="SBKN01000001">
    <property type="protein sequence ID" value="RXR24564.1"/>
    <property type="molecule type" value="Genomic_DNA"/>
</dbReference>
<dbReference type="PANTHER" id="PTHR30026">
    <property type="entry name" value="OUTER MEMBRANE PROTEIN TOLC"/>
    <property type="match status" value="1"/>
</dbReference>
<dbReference type="GO" id="GO:0015288">
    <property type="term" value="F:porin activity"/>
    <property type="evidence" value="ECO:0007669"/>
    <property type="project" value="TreeGrafter"/>
</dbReference>
<sequence length="446" mass="50329">MRTKLYAILLMLPMALMAQEQPQSYAFSLKEAIDHAIQHNYSAINANRDVEAAKKKKWETTTMGLPQISGSVNYQDNFKLQKSLIPAEFFGGQPGEFIPVTFGTKHNMNAALTLSQLIFDGSYLVGLQSAKTYLKISENAKVKTNQELREIVTTSYGNVLLADESIVIFERNKAALEKTLNDTREIYKNGFTEEENVEQLQITLASVNSALENVKRQKRIALDMLKLVLGVNLEDQLTLKDKLDYLTQTNMDLAILKEQFEVKNNIDYQIGQNTLTSSELLLKLEKSKALPSLGAQVNFGANSFGNKFTFFNSDQQWFNYSNLGVGLTVPIFSSLGRSARTQQAKIAVEQSKTRLTETEQKLKLQFEKAKSDYEFSLEQLGTSKNNLNLAERIESKNQVKFKEGLTSSFDLTDAQRQLYTAQQTYLQAMVDVITKRAALEKLLNKN</sequence>
<evidence type="ECO:0000256" key="4">
    <source>
        <dbReference type="ARBA" id="ARBA00022452"/>
    </source>
</evidence>
<dbReference type="GO" id="GO:0009279">
    <property type="term" value="C:cell outer membrane"/>
    <property type="evidence" value="ECO:0007669"/>
    <property type="project" value="UniProtKB-SubCell"/>
</dbReference>
<feature type="chain" id="PRO_5020912350" evidence="8">
    <location>
        <begin position="19"/>
        <end position="446"/>
    </location>
</feature>
<organism evidence="9 10">
    <name type="scientific">Flavobacterium stagni</name>
    <dbReference type="NCBI Taxonomy" id="2506421"/>
    <lineage>
        <taxon>Bacteria</taxon>
        <taxon>Pseudomonadati</taxon>
        <taxon>Bacteroidota</taxon>
        <taxon>Flavobacteriia</taxon>
        <taxon>Flavobacteriales</taxon>
        <taxon>Flavobacteriaceae</taxon>
        <taxon>Flavobacterium</taxon>
    </lineage>
</organism>
<dbReference type="InterPro" id="IPR003423">
    <property type="entry name" value="OMP_efflux"/>
</dbReference>
<dbReference type="AlphaFoldDB" id="A0A4Q1KDM3"/>
<evidence type="ECO:0000313" key="9">
    <source>
        <dbReference type="EMBL" id="RXR24564.1"/>
    </source>
</evidence>
<accession>A0A4Q1KDM3</accession>
<dbReference type="PANTHER" id="PTHR30026:SF20">
    <property type="entry name" value="OUTER MEMBRANE PROTEIN TOLC"/>
    <property type="match status" value="1"/>
</dbReference>
<comment type="similarity">
    <text evidence="2">Belongs to the outer membrane factor (OMF) (TC 1.B.17) family.</text>
</comment>
<keyword evidence="5" id="KW-0812">Transmembrane</keyword>
<keyword evidence="10" id="KW-1185">Reference proteome</keyword>
<dbReference type="GO" id="GO:1990281">
    <property type="term" value="C:efflux pump complex"/>
    <property type="evidence" value="ECO:0007669"/>
    <property type="project" value="TreeGrafter"/>
</dbReference>
<dbReference type="RefSeq" id="WP_129460542.1">
    <property type="nucleotide sequence ID" value="NZ_SBKN01000001.1"/>
</dbReference>
<dbReference type="Proteomes" id="UP000289857">
    <property type="component" value="Unassembled WGS sequence"/>
</dbReference>
<evidence type="ECO:0000256" key="8">
    <source>
        <dbReference type="SAM" id="SignalP"/>
    </source>
</evidence>